<proteinExistence type="predicted"/>
<keyword evidence="3" id="KW-1185">Reference proteome</keyword>
<dbReference type="RefSeq" id="WP_124937947.1">
    <property type="nucleotide sequence ID" value="NZ_RJVQ01000006.1"/>
</dbReference>
<gene>
    <name evidence="2" type="ORF">EES38_14630</name>
</gene>
<keyword evidence="1" id="KW-1133">Transmembrane helix</keyword>
<dbReference type="Pfam" id="PF07963">
    <property type="entry name" value="N_methyl"/>
    <property type="match status" value="1"/>
</dbReference>
<keyword evidence="1" id="KW-0812">Transmembrane</keyword>
<evidence type="ECO:0000313" key="3">
    <source>
        <dbReference type="Proteomes" id="UP000281112"/>
    </source>
</evidence>
<reference evidence="2 3" key="1">
    <citation type="submission" date="2018-11" db="EMBL/GenBank/DDBJ databases">
        <title>Vibrio LJC006 sp. nov., isolated from seawater during the bloom of the enteromorpha.</title>
        <authorList>
            <person name="Liang J."/>
        </authorList>
    </citation>
    <scope>NUCLEOTIDE SEQUENCE [LARGE SCALE GENOMIC DNA]</scope>
    <source>
        <strain evidence="2 3">LJC006</strain>
    </source>
</reference>
<evidence type="ECO:0000313" key="2">
    <source>
        <dbReference type="EMBL" id="RQW62408.1"/>
    </source>
</evidence>
<protein>
    <recommendedName>
        <fullName evidence="4">Prepilin-type N-terminal cleavage/methylation domain-containing protein</fullName>
    </recommendedName>
</protein>
<organism evidence="2 3">
    <name type="scientific">Vibrio viridaestus</name>
    <dbReference type="NCBI Taxonomy" id="2487322"/>
    <lineage>
        <taxon>Bacteria</taxon>
        <taxon>Pseudomonadati</taxon>
        <taxon>Pseudomonadota</taxon>
        <taxon>Gammaproteobacteria</taxon>
        <taxon>Vibrionales</taxon>
        <taxon>Vibrionaceae</taxon>
        <taxon>Vibrio</taxon>
    </lineage>
</organism>
<dbReference type="EMBL" id="RJVQ01000006">
    <property type="protein sequence ID" value="RQW62408.1"/>
    <property type="molecule type" value="Genomic_DNA"/>
</dbReference>
<dbReference type="OrthoDB" id="6504985at2"/>
<evidence type="ECO:0008006" key="4">
    <source>
        <dbReference type="Google" id="ProtNLM"/>
    </source>
</evidence>
<name>A0A3N9TDW2_9VIBR</name>
<dbReference type="InterPro" id="IPR012902">
    <property type="entry name" value="N_methyl_site"/>
</dbReference>
<dbReference type="Proteomes" id="UP000281112">
    <property type="component" value="Unassembled WGS sequence"/>
</dbReference>
<dbReference type="AlphaFoldDB" id="A0A3N9TDW2"/>
<evidence type="ECO:0000256" key="1">
    <source>
        <dbReference type="SAM" id="Phobius"/>
    </source>
</evidence>
<sequence length="144" mass="16102">MKNERGITLIEVLFCVALMTITLLGTVKVKNRIVQNATQTQHRLYAYHLANKQLQSWQLCGVNWSTSASLVNVCTSFDEIVANQKNESGYAIKADVTPLILSNSGQALLKSVHIEVSWYEGKGNKRKVEVSSLFSRLNPFFSPL</sequence>
<comment type="caution">
    <text evidence="2">The sequence shown here is derived from an EMBL/GenBank/DDBJ whole genome shotgun (WGS) entry which is preliminary data.</text>
</comment>
<keyword evidence="1" id="KW-0472">Membrane</keyword>
<accession>A0A3N9TDW2</accession>
<feature type="transmembrane region" description="Helical" evidence="1">
    <location>
        <begin position="6"/>
        <end position="27"/>
    </location>
</feature>